<keyword evidence="6" id="KW-1185">Reference proteome</keyword>
<dbReference type="Gene3D" id="1.25.40.20">
    <property type="entry name" value="Ankyrin repeat-containing domain"/>
    <property type="match status" value="3"/>
</dbReference>
<dbReference type="GeneID" id="34601457"/>
<keyword evidence="2" id="KW-0040">ANK repeat</keyword>
<dbReference type="InterPro" id="IPR036770">
    <property type="entry name" value="Ankyrin_rpt-contain_sf"/>
</dbReference>
<dbReference type="EMBL" id="LVKK01000043">
    <property type="protein sequence ID" value="OAG39469.1"/>
    <property type="molecule type" value="Genomic_DNA"/>
</dbReference>
<evidence type="ECO:0000256" key="3">
    <source>
        <dbReference type="SAM" id="MobiDB-lite"/>
    </source>
</evidence>
<feature type="region of interest" description="Disordered" evidence="3">
    <location>
        <begin position="458"/>
        <end position="494"/>
    </location>
</feature>
<feature type="compositionally biased region" description="Low complexity" evidence="3">
    <location>
        <begin position="475"/>
        <end position="485"/>
    </location>
</feature>
<dbReference type="Proteomes" id="UP000077002">
    <property type="component" value="Unassembled WGS sequence"/>
</dbReference>
<proteinExistence type="predicted"/>
<evidence type="ECO:0000259" key="4">
    <source>
        <dbReference type="Pfam" id="PF24883"/>
    </source>
</evidence>
<dbReference type="Pfam" id="PF12796">
    <property type="entry name" value="Ank_2"/>
    <property type="match status" value="3"/>
</dbReference>
<dbReference type="InterPro" id="IPR056884">
    <property type="entry name" value="NPHP3-like_N"/>
</dbReference>
<organism evidence="5 6">
    <name type="scientific">Fonsecaea monophora</name>
    <dbReference type="NCBI Taxonomy" id="254056"/>
    <lineage>
        <taxon>Eukaryota</taxon>
        <taxon>Fungi</taxon>
        <taxon>Dikarya</taxon>
        <taxon>Ascomycota</taxon>
        <taxon>Pezizomycotina</taxon>
        <taxon>Eurotiomycetes</taxon>
        <taxon>Chaetothyriomycetidae</taxon>
        <taxon>Chaetothyriales</taxon>
        <taxon>Herpotrichiellaceae</taxon>
        <taxon>Fonsecaea</taxon>
    </lineage>
</organism>
<dbReference type="Pfam" id="PF24883">
    <property type="entry name" value="NPHP3_N"/>
    <property type="match status" value="1"/>
</dbReference>
<evidence type="ECO:0000256" key="2">
    <source>
        <dbReference type="ARBA" id="ARBA00023043"/>
    </source>
</evidence>
<evidence type="ECO:0000313" key="6">
    <source>
        <dbReference type="Proteomes" id="UP000077002"/>
    </source>
</evidence>
<gene>
    <name evidence="5" type="ORF">AYO21_06297</name>
</gene>
<accession>A0A177F7Z4</accession>
<evidence type="ECO:0000256" key="1">
    <source>
        <dbReference type="ARBA" id="ARBA00022737"/>
    </source>
</evidence>
<comment type="caution">
    <text evidence="5">The sequence shown here is derived from an EMBL/GenBank/DDBJ whole genome shotgun (WGS) entry which is preliminary data.</text>
</comment>
<dbReference type="RefSeq" id="XP_022511421.1">
    <property type="nucleotide sequence ID" value="XM_022656258.1"/>
</dbReference>
<dbReference type="Pfam" id="PF00023">
    <property type="entry name" value="Ank"/>
    <property type="match status" value="1"/>
</dbReference>
<sequence>MAHEFDYFADVLRATRLIVFMGTPHRGSQVAAASAPLATFTNLWLGLSFTSNFTALMRLDLISMLSRDSAKLDEVNQSFKRRAAAMTIISCYERVIPPGCSKLEVVEKQSAILRLPEEIEISIQADHMTMCRFSSRNDSGYEPLARAIVYAVKQMMLDTSYHWQILSVKKDVVRQIKVAYSSGRHEYVPSFETLWHVFEMTVRVISCARLYIVIDALDECEEKSRLLFLAKLINMIQPRSLDGGETWCKRIKLIISGQPLVSRAWKIGHESLPRFYIDMEKRPESSVEDLQRFVDYKVEDLNSFLWLSVVLEDVKQDLLELPRCRCTKGILKDSYTKHLPLISESQLPRLRCYLQLLVACARPLTPSEVDVFATLHHQQSTASISPIDGALVQNSLHRVLGPLIKFPDGKVQFIHSTVKGYLLALQSEPDRLHKTHGVDLDTAHSLLAKACIETLLQEADGPDAPDEERLSPEMSPSSPTSACSSRGQADHDQDAPWTELFSIEDIAFLRDENTISDDVLSHLSGRYPSYDYATRYWDYHDTKADYLADASTQQDAIKLLSCGSPRLSRWYKYKANHSPTAMPGQSEVDALVLAALFNFLTILQTLLSTRGPPRQGNKLQSALYWASSRGHVQSINVLLEYKAPLLDADRDRSALAIAIQSGHAEACEVLLGTDDADPNHSGLRTLPPLALAAAHSHVEILVRLLQHASIDVNQTDASGHTALIQACCYGSDQCLKELLRDDRTNINSRDRDGRSALIHASMSSNVFAVARLLRKSLLDMHVCDKYGRNAMSYAAEKATLLIVRRLFHASGATKDPDHHGQCVLVYLVKKYPTGANSQDKDGWPPLAWAMDRPGYLEAIRILVEKGKADVNQRSRAGGRSLLDWAATEGFTQIVEYLLSLPHLDKNATSAEGRSPLSYAAANGNVRSVGLLLGESEVRADLRDSKGRTAMDWARMNHQDAIVSVLSEHGLE</sequence>
<dbReference type="SUPFAM" id="SSF48403">
    <property type="entry name" value="Ankyrin repeat"/>
    <property type="match status" value="1"/>
</dbReference>
<keyword evidence="1" id="KW-0677">Repeat</keyword>
<feature type="domain" description="Nephrocystin 3-like N-terminal" evidence="4">
    <location>
        <begin position="160"/>
        <end position="230"/>
    </location>
</feature>
<dbReference type="OrthoDB" id="163438at2759"/>
<reference evidence="5 6" key="1">
    <citation type="submission" date="2016-03" db="EMBL/GenBank/DDBJ databases">
        <title>Draft genome sequence of the Fonsecaea monophora CBS 269.37.</title>
        <authorList>
            <person name="Bombassaro A."/>
            <person name="Vinicius W.A."/>
            <person name="De Hoog S."/>
            <person name="Sun J."/>
            <person name="Souza E.M."/>
            <person name="Raittz R.T."/>
            <person name="Costa F."/>
            <person name="Leao A.C."/>
            <person name="Tadra-Sfeir M.Z."/>
            <person name="Baura V."/>
            <person name="Balsanelli E."/>
            <person name="Pedrosa F.O."/>
            <person name="Moreno L.F."/>
            <person name="Steffens M.B."/>
            <person name="Xi L."/>
            <person name="Bocca A.L."/>
            <person name="Felipe M.S."/>
            <person name="Teixeira M."/>
            <person name="Telles Filho F.Q."/>
            <person name="Azevedo C.M."/>
            <person name="Gomes R."/>
            <person name="Vicente V.A."/>
        </authorList>
    </citation>
    <scope>NUCLEOTIDE SEQUENCE [LARGE SCALE GENOMIC DNA]</scope>
    <source>
        <strain evidence="5 6">CBS 269.37</strain>
    </source>
</reference>
<name>A0A177F7Z4_9EURO</name>
<dbReference type="AlphaFoldDB" id="A0A177F7Z4"/>
<dbReference type="InterPro" id="IPR002110">
    <property type="entry name" value="Ankyrin_rpt"/>
</dbReference>
<dbReference type="PANTHER" id="PTHR24198:SF165">
    <property type="entry name" value="ANKYRIN REPEAT-CONTAINING PROTEIN-RELATED"/>
    <property type="match status" value="1"/>
</dbReference>
<evidence type="ECO:0000313" key="5">
    <source>
        <dbReference type="EMBL" id="OAG39469.1"/>
    </source>
</evidence>
<protein>
    <recommendedName>
        <fullName evidence="4">Nephrocystin 3-like N-terminal domain-containing protein</fullName>
    </recommendedName>
</protein>
<dbReference type="SMART" id="SM00248">
    <property type="entry name" value="ANK"/>
    <property type="match status" value="10"/>
</dbReference>
<dbReference type="PANTHER" id="PTHR24198">
    <property type="entry name" value="ANKYRIN REPEAT AND PROTEIN KINASE DOMAIN-CONTAINING PROTEIN"/>
    <property type="match status" value="1"/>
</dbReference>